<dbReference type="EMBL" id="CP009818">
    <property type="protein sequence ID" value="ATZ57153.1"/>
    <property type="molecule type" value="Genomic_DNA"/>
</dbReference>
<protein>
    <recommendedName>
        <fullName evidence="4">MARVEL domain-containing protein</fullName>
    </recommendedName>
</protein>
<dbReference type="AlphaFoldDB" id="A0A384K2W0"/>
<dbReference type="OMA" id="WTFILLM"/>
<reference evidence="2 3" key="2">
    <citation type="journal article" date="2012" name="Eukaryot. Cell">
        <title>Genome update of Botrytis cinerea strains B05.10 and T4.</title>
        <authorList>
            <person name="Staats M."/>
            <person name="van Kan J.A."/>
        </authorList>
    </citation>
    <scope>NUCLEOTIDE SEQUENCE [LARGE SCALE GENOMIC DNA]</scope>
    <source>
        <strain evidence="2 3">B05.10</strain>
    </source>
</reference>
<feature type="transmembrane region" description="Helical" evidence="1">
    <location>
        <begin position="91"/>
        <end position="111"/>
    </location>
</feature>
<reference evidence="2 3" key="3">
    <citation type="journal article" date="2017" name="Mol. Plant Pathol.">
        <title>A gapless genome sequence of the fungus Botrytis cinerea.</title>
        <authorList>
            <person name="Van Kan J.A."/>
            <person name="Stassen J.H."/>
            <person name="Mosbach A."/>
            <person name="Van Der Lee T.A."/>
            <person name="Faino L."/>
            <person name="Farmer A.D."/>
            <person name="Papasotiriou D.G."/>
            <person name="Zhou S."/>
            <person name="Seidl M.F."/>
            <person name="Cottam E."/>
            <person name="Edel D."/>
            <person name="Hahn M."/>
            <person name="Schwartz D.C."/>
            <person name="Dietrich R.A."/>
            <person name="Widdison S."/>
            <person name="Scalliet G."/>
        </authorList>
    </citation>
    <scope>NUCLEOTIDE SEQUENCE [LARGE SCALE GENOMIC DNA]</scope>
    <source>
        <strain evidence="2 3">B05.10</strain>
    </source>
</reference>
<feature type="transmembrane region" description="Helical" evidence="1">
    <location>
        <begin position="56"/>
        <end position="79"/>
    </location>
</feature>
<dbReference type="GeneID" id="5431848"/>
<organism evidence="2 3">
    <name type="scientific">Botryotinia fuckeliana (strain B05.10)</name>
    <name type="common">Noble rot fungus</name>
    <name type="synonym">Botrytis cinerea</name>
    <dbReference type="NCBI Taxonomy" id="332648"/>
    <lineage>
        <taxon>Eukaryota</taxon>
        <taxon>Fungi</taxon>
        <taxon>Dikarya</taxon>
        <taxon>Ascomycota</taxon>
        <taxon>Pezizomycotina</taxon>
        <taxon>Leotiomycetes</taxon>
        <taxon>Helotiales</taxon>
        <taxon>Sclerotiniaceae</taxon>
        <taxon>Botrytis</taxon>
    </lineage>
</organism>
<name>A0A384K2W0_BOTFB</name>
<proteinExistence type="predicted"/>
<evidence type="ECO:0000313" key="2">
    <source>
        <dbReference type="EMBL" id="ATZ57153.1"/>
    </source>
</evidence>
<keyword evidence="3" id="KW-1185">Reference proteome</keyword>
<dbReference type="VEuPathDB" id="FungiDB:Bcin14g03210"/>
<evidence type="ECO:0008006" key="4">
    <source>
        <dbReference type="Google" id="ProtNLM"/>
    </source>
</evidence>
<keyword evidence="1" id="KW-0812">Transmembrane</keyword>
<evidence type="ECO:0000313" key="3">
    <source>
        <dbReference type="Proteomes" id="UP000001798"/>
    </source>
</evidence>
<evidence type="ECO:0000256" key="1">
    <source>
        <dbReference type="SAM" id="Phobius"/>
    </source>
</evidence>
<reference evidence="2 3" key="1">
    <citation type="journal article" date="2011" name="PLoS Genet.">
        <title>Genomic analysis of the necrotrophic fungal pathogens Sclerotinia sclerotiorum and Botrytis cinerea.</title>
        <authorList>
            <person name="Amselem J."/>
            <person name="Cuomo C.A."/>
            <person name="van Kan J.A."/>
            <person name="Viaud M."/>
            <person name="Benito E.P."/>
            <person name="Couloux A."/>
            <person name="Coutinho P.M."/>
            <person name="de Vries R.P."/>
            <person name="Dyer P.S."/>
            <person name="Fillinger S."/>
            <person name="Fournier E."/>
            <person name="Gout L."/>
            <person name="Hahn M."/>
            <person name="Kohn L."/>
            <person name="Lapalu N."/>
            <person name="Plummer K.M."/>
            <person name="Pradier J.M."/>
            <person name="Quevillon E."/>
            <person name="Sharon A."/>
            <person name="Simon A."/>
            <person name="ten Have A."/>
            <person name="Tudzynski B."/>
            <person name="Tudzynski P."/>
            <person name="Wincker P."/>
            <person name="Andrew M."/>
            <person name="Anthouard V."/>
            <person name="Beever R.E."/>
            <person name="Beffa R."/>
            <person name="Benoit I."/>
            <person name="Bouzid O."/>
            <person name="Brault B."/>
            <person name="Chen Z."/>
            <person name="Choquer M."/>
            <person name="Collemare J."/>
            <person name="Cotton P."/>
            <person name="Danchin E.G."/>
            <person name="Da Silva C."/>
            <person name="Gautier A."/>
            <person name="Giraud C."/>
            <person name="Giraud T."/>
            <person name="Gonzalez C."/>
            <person name="Grossetete S."/>
            <person name="Guldener U."/>
            <person name="Henrissat B."/>
            <person name="Howlett B.J."/>
            <person name="Kodira C."/>
            <person name="Kretschmer M."/>
            <person name="Lappartient A."/>
            <person name="Leroch M."/>
            <person name="Levis C."/>
            <person name="Mauceli E."/>
            <person name="Neuveglise C."/>
            <person name="Oeser B."/>
            <person name="Pearson M."/>
            <person name="Poulain J."/>
            <person name="Poussereau N."/>
            <person name="Quesneville H."/>
            <person name="Rascle C."/>
            <person name="Schumacher J."/>
            <person name="Segurens B."/>
            <person name="Sexton A."/>
            <person name="Silva E."/>
            <person name="Sirven C."/>
            <person name="Soanes D.M."/>
            <person name="Talbot N.J."/>
            <person name="Templeton M."/>
            <person name="Yandava C."/>
            <person name="Yarden O."/>
            <person name="Zeng Q."/>
            <person name="Rollins J.A."/>
            <person name="Lebrun M.H."/>
            <person name="Dickman M."/>
        </authorList>
    </citation>
    <scope>NUCLEOTIDE SEQUENCE [LARGE SCALE GENOMIC DNA]</scope>
    <source>
        <strain evidence="2 3">B05.10</strain>
    </source>
</reference>
<dbReference type="KEGG" id="bfu:BCIN_14g03210"/>
<dbReference type="RefSeq" id="XP_001551341.1">
    <property type="nucleotide sequence ID" value="XM_001551291.2"/>
</dbReference>
<dbReference type="Proteomes" id="UP000001798">
    <property type="component" value="Chromosome 14"/>
</dbReference>
<feature type="transmembrane region" description="Helical" evidence="1">
    <location>
        <begin position="20"/>
        <end position="44"/>
    </location>
</feature>
<keyword evidence="1" id="KW-1133">Transmembrane helix</keyword>
<dbReference type="PANTHER" id="PTHR39608:SF1">
    <property type="entry name" value="INTEGRAL MEMBRANE PROTEIN (AFU_ORTHOLOGUE AFUA_5G08640)"/>
    <property type="match status" value="1"/>
</dbReference>
<gene>
    <name evidence="2" type="ORF">BCIN_14g03210</name>
</gene>
<dbReference type="PANTHER" id="PTHR39608">
    <property type="entry name" value="INTEGRAL MEMBRANE PROTEIN (AFU_ORTHOLOGUE AFUA_5G08640)"/>
    <property type="match status" value="1"/>
</dbReference>
<keyword evidence="1" id="KW-0472">Membrane</keyword>
<sequence>MNTNARRRGAKVAPSHYPRIAFHGLRFAQLISATIVGGIMAYFMYYLRAERIPIPWTFIVLFSISLAMIAVLILTIILYNFTYLSPKFNCLLNGTASIFWMLGFALLSWNLSNTLKKSCDLQTWRSGVAISVCREYKALWAFTLVGTFSTLAALALDIWTHRKTTERGVYVLPEDDKNAAMLKDMNGKNSQTKGYEPSRGGAFEEEIDIAYHNRYGDDALESVGYHDRVLHK</sequence>
<dbReference type="OrthoDB" id="5344006at2759"/>
<accession>A0A384K2W0</accession>
<feature type="transmembrane region" description="Helical" evidence="1">
    <location>
        <begin position="138"/>
        <end position="159"/>
    </location>
</feature>